<dbReference type="InterPro" id="IPR050491">
    <property type="entry name" value="AmpC-like"/>
</dbReference>
<name>A0A927A1Z0_9NOST</name>
<dbReference type="InterPro" id="IPR012338">
    <property type="entry name" value="Beta-lactam/transpept-like"/>
</dbReference>
<evidence type="ECO:0000313" key="3">
    <source>
        <dbReference type="Proteomes" id="UP000662185"/>
    </source>
</evidence>
<dbReference type="PANTHER" id="PTHR46825:SF7">
    <property type="entry name" value="D-ALANYL-D-ALANINE CARBOXYPEPTIDASE"/>
    <property type="match status" value="1"/>
</dbReference>
<dbReference type="EMBL" id="JACJQU010000028">
    <property type="protein sequence ID" value="MBD2296722.1"/>
    <property type="molecule type" value="Genomic_DNA"/>
</dbReference>
<gene>
    <name evidence="2" type="ORF">H6G06_25375</name>
</gene>
<reference evidence="3" key="1">
    <citation type="journal article" date="2020" name="ISME J.">
        <title>Comparative genomics reveals insights into cyanobacterial evolution and habitat adaptation.</title>
        <authorList>
            <person name="Chen M.Y."/>
            <person name="Teng W.K."/>
            <person name="Zhao L."/>
            <person name="Hu C.X."/>
            <person name="Zhou Y.K."/>
            <person name="Han B.P."/>
            <person name="Song L.R."/>
            <person name="Shu W.S."/>
        </authorList>
    </citation>
    <scope>NUCLEOTIDE SEQUENCE [LARGE SCALE GENOMIC DNA]</scope>
    <source>
        <strain evidence="3">FACHB-251</strain>
    </source>
</reference>
<organism evidence="2 3">
    <name type="scientific">Anabaena sphaerica FACHB-251</name>
    <dbReference type="NCBI Taxonomy" id="2692883"/>
    <lineage>
        <taxon>Bacteria</taxon>
        <taxon>Bacillati</taxon>
        <taxon>Cyanobacteriota</taxon>
        <taxon>Cyanophyceae</taxon>
        <taxon>Nostocales</taxon>
        <taxon>Nostocaceae</taxon>
        <taxon>Anabaena</taxon>
    </lineage>
</organism>
<evidence type="ECO:0000313" key="2">
    <source>
        <dbReference type="EMBL" id="MBD2296722.1"/>
    </source>
</evidence>
<dbReference type="InterPro" id="IPR001466">
    <property type="entry name" value="Beta-lactam-related"/>
</dbReference>
<dbReference type="Pfam" id="PF00144">
    <property type="entry name" value="Beta-lactamase"/>
    <property type="match status" value="1"/>
</dbReference>
<dbReference type="RefSeq" id="WP_190564838.1">
    <property type="nucleotide sequence ID" value="NZ_JACJQU010000028.1"/>
</dbReference>
<sequence length="349" mass="38418">MVTDIRKRLVEILNTLVQDRGVAGVSVTLNINQKPEYVWHPPLLPDEPVFLVYSITKIFTTAVLLLLQEEELLTLEDPLAVWFPKIGQADCITLRQLLNHTAGIPDYGSLRAYHDAVRSFPSIPWTFEQFAAVTFDQGLCFAPGTSWAYSNPGYLLLKRIIEAVTGSSYRDLIFDRIIRPLGLRQTFVPESVEELSSLTPATSCALALDGTPRDVRHYYHPGWVSHGVIASTPSEIVLFLNSLFSNLLLPQHCVEEMARLVPVALPTIEGLATPKPTQPWVRPSYGLGLMGDPASAWGLMLGHNGGGPGYSASAFHFPELGGVSICAMCAMEEGLKAEDIVFAVLYQVR</sequence>
<dbReference type="Proteomes" id="UP000662185">
    <property type="component" value="Unassembled WGS sequence"/>
</dbReference>
<keyword evidence="3" id="KW-1185">Reference proteome</keyword>
<proteinExistence type="predicted"/>
<comment type="caution">
    <text evidence="2">The sequence shown here is derived from an EMBL/GenBank/DDBJ whole genome shotgun (WGS) entry which is preliminary data.</text>
</comment>
<protein>
    <submittedName>
        <fullName evidence="2">Beta-lactamase family protein</fullName>
    </submittedName>
</protein>
<dbReference type="SUPFAM" id="SSF56601">
    <property type="entry name" value="beta-lactamase/transpeptidase-like"/>
    <property type="match status" value="1"/>
</dbReference>
<evidence type="ECO:0000259" key="1">
    <source>
        <dbReference type="Pfam" id="PF00144"/>
    </source>
</evidence>
<dbReference type="AlphaFoldDB" id="A0A927A1Z0"/>
<dbReference type="PANTHER" id="PTHR46825">
    <property type="entry name" value="D-ALANYL-D-ALANINE-CARBOXYPEPTIDASE/ENDOPEPTIDASE AMPH"/>
    <property type="match status" value="1"/>
</dbReference>
<feature type="domain" description="Beta-lactamase-related" evidence="1">
    <location>
        <begin position="13"/>
        <end position="339"/>
    </location>
</feature>
<dbReference type="Gene3D" id="3.40.710.10">
    <property type="entry name" value="DD-peptidase/beta-lactamase superfamily"/>
    <property type="match status" value="1"/>
</dbReference>
<accession>A0A927A1Z0</accession>